<gene>
    <name evidence="2" type="ORF">FEZ33_10025</name>
</gene>
<dbReference type="PANTHER" id="PTHR32502:SF26">
    <property type="entry name" value="PHOSPHOTRANSFERASE SYSTEM SUGAR-SPECIFIC EIID COMPONENT"/>
    <property type="match status" value="1"/>
</dbReference>
<dbReference type="Proteomes" id="UP000306420">
    <property type="component" value="Unassembled WGS sequence"/>
</dbReference>
<proteinExistence type="predicted"/>
<feature type="transmembrane region" description="Helical" evidence="1">
    <location>
        <begin position="220"/>
        <end position="241"/>
    </location>
</feature>
<evidence type="ECO:0000256" key="1">
    <source>
        <dbReference type="SAM" id="Phobius"/>
    </source>
</evidence>
<dbReference type="PANTHER" id="PTHR32502">
    <property type="entry name" value="N-ACETYLGALACTOSAMINE PERMEASE II COMPONENT-RELATED"/>
    <property type="match status" value="1"/>
</dbReference>
<dbReference type="EMBL" id="VBSP01000045">
    <property type="protein sequence ID" value="TLQ39876.1"/>
    <property type="molecule type" value="Genomic_DNA"/>
</dbReference>
<dbReference type="GO" id="GO:0009401">
    <property type="term" value="P:phosphoenolpyruvate-dependent sugar phosphotransferase system"/>
    <property type="evidence" value="ECO:0007669"/>
    <property type="project" value="InterPro"/>
</dbReference>
<feature type="transmembrane region" description="Helical" evidence="1">
    <location>
        <begin position="138"/>
        <end position="155"/>
    </location>
</feature>
<keyword evidence="1" id="KW-0472">Membrane</keyword>
<feature type="transmembrane region" description="Helical" evidence="1">
    <location>
        <begin position="114"/>
        <end position="132"/>
    </location>
</feature>
<keyword evidence="1" id="KW-0812">Transmembrane</keyword>
<dbReference type="GO" id="GO:0005886">
    <property type="term" value="C:plasma membrane"/>
    <property type="evidence" value="ECO:0007669"/>
    <property type="project" value="TreeGrafter"/>
</dbReference>
<dbReference type="PROSITE" id="PS51108">
    <property type="entry name" value="PTS_EIID"/>
    <property type="match status" value="1"/>
</dbReference>
<name>A0A5R9DSU4_9LACT</name>
<dbReference type="OrthoDB" id="9795582at2"/>
<sequence length="272" mass="29928">MTRNNTNKLSKKERRSAAWRWSLIGSNNVNYGTLQGTGYAWAVANTLRKVYPNDDEYVEAMKVEYEYFNITPYMGPLVVGADIAMQEQQGTESLDAVRSIKTSLMGPLSGIGDSLLWVLFPTIMGSISGYMALDGNPLGAIVWMILNIGLVWMRLKLFDLGYDSGARLITDMADQLTAITEAASVMGLTVVGSLIATVVKVHTPLEFTFGEVTLGLQEEVFNQILPALLPVLLTGLVYWLMEKKKWGFLKIIFAIIVLSLIGSYFGILGVAP</sequence>
<organism evidence="2 3">
    <name type="scientific">Ruoffia tabacinasalis</name>
    <dbReference type="NCBI Taxonomy" id="87458"/>
    <lineage>
        <taxon>Bacteria</taxon>
        <taxon>Bacillati</taxon>
        <taxon>Bacillota</taxon>
        <taxon>Bacilli</taxon>
        <taxon>Lactobacillales</taxon>
        <taxon>Aerococcaceae</taxon>
        <taxon>Ruoffia</taxon>
    </lineage>
</organism>
<protein>
    <submittedName>
        <fullName evidence="2">PTS system mannose/fructose/sorbose family transporter subunit IID</fullName>
    </submittedName>
</protein>
<feature type="transmembrane region" description="Helical" evidence="1">
    <location>
        <begin position="176"/>
        <end position="200"/>
    </location>
</feature>
<feature type="transmembrane region" description="Helical" evidence="1">
    <location>
        <begin position="248"/>
        <end position="271"/>
    </location>
</feature>
<evidence type="ECO:0000313" key="2">
    <source>
        <dbReference type="EMBL" id="TLQ39876.1"/>
    </source>
</evidence>
<keyword evidence="1" id="KW-1133">Transmembrane helix</keyword>
<dbReference type="AlphaFoldDB" id="A0A5R9DSU4"/>
<dbReference type="InterPro" id="IPR004704">
    <property type="entry name" value="PTS_IID_man"/>
</dbReference>
<comment type="caution">
    <text evidence="2">The sequence shown here is derived from an EMBL/GenBank/DDBJ whole genome shotgun (WGS) entry which is preliminary data.</text>
</comment>
<reference evidence="2 3" key="1">
    <citation type="submission" date="2019-05" db="EMBL/GenBank/DDBJ databases">
        <title>The metagenome of a microbial culture collection derived from dairy environment covers the genomic content of the human microbiome.</title>
        <authorList>
            <person name="Roder T."/>
            <person name="Wuthrich D."/>
            <person name="Sattari Z."/>
            <person name="Von Ah U."/>
            <person name="Bar C."/>
            <person name="Ronchi F."/>
            <person name="Macpherson A.J."/>
            <person name="Ganal-Vonarburg S.C."/>
            <person name="Bruggmann R."/>
            <person name="Vergeres G."/>
        </authorList>
    </citation>
    <scope>NUCLEOTIDE SEQUENCE [LARGE SCALE GENOMIC DNA]</scope>
    <source>
        <strain evidence="2 3">FAM 24227</strain>
    </source>
</reference>
<dbReference type="Pfam" id="PF03613">
    <property type="entry name" value="EIID-AGA"/>
    <property type="match status" value="1"/>
</dbReference>
<accession>A0A5R9DSU4</accession>
<dbReference type="InterPro" id="IPR050303">
    <property type="entry name" value="GatZ_KbaZ_carbometab"/>
</dbReference>
<evidence type="ECO:0000313" key="3">
    <source>
        <dbReference type="Proteomes" id="UP000306420"/>
    </source>
</evidence>